<dbReference type="Proteomes" id="UP001229244">
    <property type="component" value="Unassembled WGS sequence"/>
</dbReference>
<dbReference type="AlphaFoldDB" id="A0AAE3VSJ4"/>
<accession>A0AAE3VSJ4</accession>
<feature type="compositionally biased region" description="Basic and acidic residues" evidence="1">
    <location>
        <begin position="160"/>
        <end position="175"/>
    </location>
</feature>
<proteinExistence type="predicted"/>
<evidence type="ECO:0000256" key="2">
    <source>
        <dbReference type="SAM" id="SignalP"/>
    </source>
</evidence>
<feature type="signal peptide" evidence="2">
    <location>
        <begin position="1"/>
        <end position="23"/>
    </location>
</feature>
<evidence type="ECO:0000256" key="1">
    <source>
        <dbReference type="SAM" id="MobiDB-lite"/>
    </source>
</evidence>
<feature type="chain" id="PRO_5042019016" evidence="2">
    <location>
        <begin position="24"/>
        <end position="175"/>
    </location>
</feature>
<dbReference type="EMBL" id="JAUSUL010000006">
    <property type="protein sequence ID" value="MDQ0317567.1"/>
    <property type="molecule type" value="Genomic_DNA"/>
</dbReference>
<sequence length="175" mass="19340">MIKLVIIGLWVCAAALGSSYAAAQWASGASAVEEEPYLEGLEYRKLELLTIPMVGEGTIQGYVVAKLVYTADAAVLREMSVEPDPFVVDEAFREIYTNGQVEFGKLSKYNLPEMALAIKNNANERLNYEVVQDILLEGLNYIDREEMSRVLKAAPAQQVEEDKSEHGEGQDAAKH</sequence>
<dbReference type="RefSeq" id="WP_306887491.1">
    <property type="nucleotide sequence ID" value="NZ_JAUSUL010000006.1"/>
</dbReference>
<evidence type="ECO:0000313" key="4">
    <source>
        <dbReference type="Proteomes" id="UP001229244"/>
    </source>
</evidence>
<organism evidence="3 4">
    <name type="scientific">Amorphus orientalis</name>
    <dbReference type="NCBI Taxonomy" id="649198"/>
    <lineage>
        <taxon>Bacteria</taxon>
        <taxon>Pseudomonadati</taxon>
        <taxon>Pseudomonadota</taxon>
        <taxon>Alphaproteobacteria</taxon>
        <taxon>Hyphomicrobiales</taxon>
        <taxon>Amorphaceae</taxon>
        <taxon>Amorphus</taxon>
    </lineage>
</organism>
<keyword evidence="2" id="KW-0732">Signal</keyword>
<protein>
    <submittedName>
        <fullName evidence="3">Uncharacterized protein</fullName>
    </submittedName>
</protein>
<keyword evidence="4" id="KW-1185">Reference proteome</keyword>
<gene>
    <name evidence="3" type="ORF">J2S73_004053</name>
</gene>
<name>A0AAE3VSJ4_9HYPH</name>
<comment type="caution">
    <text evidence="3">The sequence shown here is derived from an EMBL/GenBank/DDBJ whole genome shotgun (WGS) entry which is preliminary data.</text>
</comment>
<feature type="region of interest" description="Disordered" evidence="1">
    <location>
        <begin position="153"/>
        <end position="175"/>
    </location>
</feature>
<evidence type="ECO:0000313" key="3">
    <source>
        <dbReference type="EMBL" id="MDQ0317567.1"/>
    </source>
</evidence>
<reference evidence="3" key="1">
    <citation type="submission" date="2023-07" db="EMBL/GenBank/DDBJ databases">
        <title>Genomic Encyclopedia of Type Strains, Phase IV (KMG-IV): sequencing the most valuable type-strain genomes for metagenomic binning, comparative biology and taxonomic classification.</title>
        <authorList>
            <person name="Goeker M."/>
        </authorList>
    </citation>
    <scope>NUCLEOTIDE SEQUENCE</scope>
    <source>
        <strain evidence="3">DSM 21202</strain>
    </source>
</reference>